<organism evidence="2 3">
    <name type="scientific">Kribbella italica</name>
    <dbReference type="NCBI Taxonomy" id="1540520"/>
    <lineage>
        <taxon>Bacteria</taxon>
        <taxon>Bacillati</taxon>
        <taxon>Actinomycetota</taxon>
        <taxon>Actinomycetes</taxon>
        <taxon>Propionibacteriales</taxon>
        <taxon>Kribbellaceae</taxon>
        <taxon>Kribbella</taxon>
    </lineage>
</organism>
<dbReference type="Gene3D" id="1.20.120.450">
    <property type="entry name" value="dinb family like domain"/>
    <property type="match status" value="1"/>
</dbReference>
<name>A0A7W9J2J0_9ACTN</name>
<dbReference type="InterPro" id="IPR024775">
    <property type="entry name" value="DinB-like"/>
</dbReference>
<evidence type="ECO:0000313" key="3">
    <source>
        <dbReference type="Proteomes" id="UP000549971"/>
    </source>
</evidence>
<dbReference type="InterPro" id="IPR034660">
    <property type="entry name" value="DinB/YfiT-like"/>
</dbReference>
<gene>
    <name evidence="2" type="ORF">HDA39_001143</name>
</gene>
<keyword evidence="3" id="KW-1185">Reference proteome</keyword>
<feature type="domain" description="DinB-like" evidence="1">
    <location>
        <begin position="19"/>
        <end position="172"/>
    </location>
</feature>
<sequence length="195" mass="21650">MGTGEQLIGQLEFYWDVHLRPRLEGLSDEEYLWEPAQPSWSVRRDGAGRVVFDIEDPAPEPPPVTTIAWRLVHIAVGCFAIRANTFFNDGTTPADAGMFDPRQMPAELPLTAAEGLAFLDHWYARWHDGIRSLDEEGLARPLGPKGGPYAEDSMLALITHLNRETIHHGAEISLLRDLYRARGSRAAGISSPGPR</sequence>
<dbReference type="Proteomes" id="UP000549971">
    <property type="component" value="Unassembled WGS sequence"/>
</dbReference>
<dbReference type="Pfam" id="PF12867">
    <property type="entry name" value="DinB_2"/>
    <property type="match status" value="1"/>
</dbReference>
<evidence type="ECO:0000313" key="2">
    <source>
        <dbReference type="EMBL" id="MBB5834409.1"/>
    </source>
</evidence>
<proteinExistence type="predicted"/>
<protein>
    <recommendedName>
        <fullName evidence="1">DinB-like domain-containing protein</fullName>
    </recommendedName>
</protein>
<evidence type="ECO:0000259" key="1">
    <source>
        <dbReference type="Pfam" id="PF12867"/>
    </source>
</evidence>
<dbReference type="AlphaFoldDB" id="A0A7W9J2J0"/>
<dbReference type="RefSeq" id="WP_184794179.1">
    <property type="nucleotide sequence ID" value="NZ_JACHMY010000001.1"/>
</dbReference>
<accession>A0A7W9J2J0</accession>
<reference evidence="2 3" key="1">
    <citation type="submission" date="2020-08" db="EMBL/GenBank/DDBJ databases">
        <title>Sequencing the genomes of 1000 actinobacteria strains.</title>
        <authorList>
            <person name="Klenk H.-P."/>
        </authorList>
    </citation>
    <scope>NUCLEOTIDE SEQUENCE [LARGE SCALE GENOMIC DNA]</scope>
    <source>
        <strain evidence="2 3">DSM 28967</strain>
    </source>
</reference>
<dbReference type="SUPFAM" id="SSF109854">
    <property type="entry name" value="DinB/YfiT-like putative metalloenzymes"/>
    <property type="match status" value="1"/>
</dbReference>
<comment type="caution">
    <text evidence="2">The sequence shown here is derived from an EMBL/GenBank/DDBJ whole genome shotgun (WGS) entry which is preliminary data.</text>
</comment>
<dbReference type="EMBL" id="JACHMY010000001">
    <property type="protein sequence ID" value="MBB5834409.1"/>
    <property type="molecule type" value="Genomic_DNA"/>
</dbReference>